<evidence type="ECO:0000313" key="1">
    <source>
        <dbReference type="EMBL" id="JAC57477.1"/>
    </source>
</evidence>
<proteinExistence type="predicted"/>
<protein>
    <submittedName>
        <fullName evidence="1">Uncharacterized protein</fullName>
    </submittedName>
</protein>
<accession>A0A034WT06</accession>
<name>A0A034WT06_BACDO</name>
<reference evidence="1" key="1">
    <citation type="journal article" date="2014" name="BMC Genomics">
        <title>Characterizing the developmental transcriptome of the oriental fruit fly, Bactrocera dorsalis (Diptera: Tephritidae) through comparative genomic analysis with Drosophila melanogaster utilizing modENCODE datasets.</title>
        <authorList>
            <person name="Geib S.M."/>
            <person name="Calla B."/>
            <person name="Hall B."/>
            <person name="Hou S."/>
            <person name="Manoukis N.C."/>
        </authorList>
    </citation>
    <scope>NUCLEOTIDE SEQUENCE</scope>
    <source>
        <strain evidence="1">Punador</strain>
    </source>
</reference>
<feature type="non-terminal residue" evidence="1">
    <location>
        <position position="105"/>
    </location>
</feature>
<dbReference type="EMBL" id="GAKP01001475">
    <property type="protein sequence ID" value="JAC57477.1"/>
    <property type="molecule type" value="Transcribed_RNA"/>
</dbReference>
<organism evidence="1">
    <name type="scientific">Bactrocera dorsalis</name>
    <name type="common">Oriental fruit fly</name>
    <name type="synonym">Dacus dorsalis</name>
    <dbReference type="NCBI Taxonomy" id="27457"/>
    <lineage>
        <taxon>Eukaryota</taxon>
        <taxon>Metazoa</taxon>
        <taxon>Ecdysozoa</taxon>
        <taxon>Arthropoda</taxon>
        <taxon>Hexapoda</taxon>
        <taxon>Insecta</taxon>
        <taxon>Pterygota</taxon>
        <taxon>Neoptera</taxon>
        <taxon>Endopterygota</taxon>
        <taxon>Diptera</taxon>
        <taxon>Brachycera</taxon>
        <taxon>Muscomorpha</taxon>
        <taxon>Tephritoidea</taxon>
        <taxon>Tephritidae</taxon>
        <taxon>Bactrocera</taxon>
        <taxon>Bactrocera</taxon>
    </lineage>
</organism>
<dbReference type="AlphaFoldDB" id="A0A034WT06"/>
<sequence length="105" mass="12102">MHVNTNDKRLFCTCANSTPIKINEEYSKIKRCFVRVIALNVYGNNYILKVDNNWKTRFCSCCLRCGVISCKFSRFAAATAVGAQLEIFVYVHMYIYESIRILAIT</sequence>